<evidence type="ECO:0000256" key="3">
    <source>
        <dbReference type="ARBA" id="ARBA00022473"/>
    </source>
</evidence>
<name>A0AAU9G9V1_DROMD</name>
<dbReference type="PANTHER" id="PTHR45718:SF8">
    <property type="entry name" value="GLIS FAMILY ZINC FINGER 2"/>
    <property type="match status" value="1"/>
</dbReference>
<dbReference type="GO" id="GO:0008270">
    <property type="term" value="F:zinc ion binding"/>
    <property type="evidence" value="ECO:0007669"/>
    <property type="project" value="UniProtKB-KW"/>
</dbReference>
<comment type="similarity">
    <text evidence="2">Belongs to the GLI C2H2-type zinc-finger protein family.</text>
</comment>
<keyword evidence="3" id="KW-0217">Developmental protein</keyword>
<dbReference type="Proteomes" id="UP001500889">
    <property type="component" value="Chromosome E"/>
</dbReference>
<evidence type="ECO:0000256" key="5">
    <source>
        <dbReference type="ARBA" id="ARBA00022723"/>
    </source>
</evidence>
<keyword evidence="8" id="KW-0862">Zinc</keyword>
<dbReference type="FunFam" id="3.30.160.60:FF:000019">
    <property type="entry name" value="GLI family zinc finger 3"/>
    <property type="match status" value="1"/>
</dbReference>
<dbReference type="InterPro" id="IPR056436">
    <property type="entry name" value="Znf-C2H2_ZIC1-5/GLI1-3-like"/>
</dbReference>
<keyword evidence="5" id="KW-0479">Metal-binding</keyword>
<keyword evidence="7 13" id="KW-0863">Zinc-finger</keyword>
<dbReference type="FunFam" id="3.30.160.60:FF:000359">
    <property type="entry name" value="GLIS family zinc finger 2"/>
    <property type="match status" value="1"/>
</dbReference>
<feature type="domain" description="C2H2-type" evidence="14">
    <location>
        <begin position="248"/>
        <end position="275"/>
    </location>
</feature>
<evidence type="ECO:0000256" key="12">
    <source>
        <dbReference type="ARBA" id="ARBA00023242"/>
    </source>
</evidence>
<evidence type="ECO:0000259" key="14">
    <source>
        <dbReference type="PROSITE" id="PS50157"/>
    </source>
</evidence>
<evidence type="ECO:0000256" key="8">
    <source>
        <dbReference type="ARBA" id="ARBA00022833"/>
    </source>
</evidence>
<evidence type="ECO:0000256" key="7">
    <source>
        <dbReference type="ARBA" id="ARBA00022771"/>
    </source>
</evidence>
<keyword evidence="11" id="KW-0804">Transcription</keyword>
<comment type="subcellular location">
    <subcellularLocation>
        <location evidence="1">Nucleus</location>
    </subcellularLocation>
</comment>
<dbReference type="FunFam" id="3.30.160.60:FF:000310">
    <property type="entry name" value="GLIS family zinc finger 2"/>
    <property type="match status" value="1"/>
</dbReference>
<accession>A0AAU9G9V1</accession>
<gene>
    <name evidence="15" type="ORF">DMAD_03255</name>
</gene>
<dbReference type="FunFam" id="3.30.160.60:FF:000357">
    <property type="entry name" value="GLIS family zinc finger 2"/>
    <property type="match status" value="1"/>
</dbReference>
<dbReference type="SUPFAM" id="SSF57667">
    <property type="entry name" value="beta-beta-alpha zinc fingers"/>
    <property type="match status" value="3"/>
</dbReference>
<organism evidence="15 16">
    <name type="scientific">Drosophila madeirensis</name>
    <name type="common">Fruit fly</name>
    <dbReference type="NCBI Taxonomy" id="30013"/>
    <lineage>
        <taxon>Eukaryota</taxon>
        <taxon>Metazoa</taxon>
        <taxon>Ecdysozoa</taxon>
        <taxon>Arthropoda</taxon>
        <taxon>Hexapoda</taxon>
        <taxon>Insecta</taxon>
        <taxon>Pterygota</taxon>
        <taxon>Neoptera</taxon>
        <taxon>Endopterygota</taxon>
        <taxon>Diptera</taxon>
        <taxon>Brachycera</taxon>
        <taxon>Muscomorpha</taxon>
        <taxon>Ephydroidea</taxon>
        <taxon>Drosophilidae</taxon>
        <taxon>Drosophila</taxon>
        <taxon>Sophophora</taxon>
    </lineage>
</organism>
<dbReference type="Pfam" id="PF00096">
    <property type="entry name" value="zf-C2H2"/>
    <property type="match status" value="3"/>
</dbReference>
<evidence type="ECO:0000313" key="15">
    <source>
        <dbReference type="EMBL" id="BFG04241.1"/>
    </source>
</evidence>
<keyword evidence="4" id="KW-0678">Repressor</keyword>
<keyword evidence="6" id="KW-0677">Repeat</keyword>
<dbReference type="InterPro" id="IPR013087">
    <property type="entry name" value="Znf_C2H2_type"/>
</dbReference>
<evidence type="ECO:0000256" key="1">
    <source>
        <dbReference type="ARBA" id="ARBA00004123"/>
    </source>
</evidence>
<dbReference type="GO" id="GO:0000122">
    <property type="term" value="P:negative regulation of transcription by RNA polymerase II"/>
    <property type="evidence" value="ECO:0007669"/>
    <property type="project" value="UniProtKB-ARBA"/>
</dbReference>
<dbReference type="PANTHER" id="PTHR45718">
    <property type="entry name" value="TRANSCRIPTIONAL ACTIVATOR CUBITUS INTERRUPTUS"/>
    <property type="match status" value="1"/>
</dbReference>
<evidence type="ECO:0000256" key="9">
    <source>
        <dbReference type="ARBA" id="ARBA00023015"/>
    </source>
</evidence>
<keyword evidence="9" id="KW-0805">Transcription regulation</keyword>
<evidence type="ECO:0000256" key="11">
    <source>
        <dbReference type="ARBA" id="ARBA00023163"/>
    </source>
</evidence>
<dbReference type="EMBL" id="AP029267">
    <property type="protein sequence ID" value="BFG04241.1"/>
    <property type="molecule type" value="Genomic_DNA"/>
</dbReference>
<feature type="domain" description="C2H2-type" evidence="14">
    <location>
        <begin position="157"/>
        <end position="189"/>
    </location>
</feature>
<evidence type="ECO:0000256" key="2">
    <source>
        <dbReference type="ARBA" id="ARBA00010831"/>
    </source>
</evidence>
<reference evidence="15 16" key="1">
    <citation type="submission" date="2024-02" db="EMBL/GenBank/DDBJ databases">
        <title>A chromosome-level genome assembly of Drosophila madeirensis, a fruit fly species endemic to Madeira island.</title>
        <authorList>
            <person name="Tomihara K."/>
            <person name="Llopart A."/>
            <person name="Yamamoto D."/>
        </authorList>
    </citation>
    <scope>NUCLEOTIDE SEQUENCE [LARGE SCALE GENOMIC DNA]</scope>
    <source>
        <strain evidence="15 16">RF1</strain>
    </source>
</reference>
<evidence type="ECO:0000256" key="6">
    <source>
        <dbReference type="ARBA" id="ARBA00022737"/>
    </source>
</evidence>
<keyword evidence="16" id="KW-1185">Reference proteome</keyword>
<keyword evidence="10" id="KW-0238">DNA-binding</keyword>
<evidence type="ECO:0000256" key="4">
    <source>
        <dbReference type="ARBA" id="ARBA00022491"/>
    </source>
</evidence>
<sequence>MDILVQKSIFNSGRIGEIYEPHAAYYSPYNTPPYIAPYPDPGSWIADQQMQQQHIRFPTPPITPPRPAEHQQPPTHRTYSVIMKVHSQGDLCRSPEEFQDESKSCNSSSSSSSSECGAGSDFICNWLECERVFETLEALAQHVTQRHAIASLTDGLYYCRWAGCQRSERGFNARYKMLVHTRTHTKEKPHSCHLCEKSFSRAENLKIHIRSHSGEKPYKCSFDGCQKAYSNSSDRFKHTRTHSMEKPYMCKVAGCQKRYTDPSSLRKHVKTFKHSIHLIASQPLTLPHQTRAPYMLEASEATAPYTCLPAGSVESCASSSASTRYYLELSSNEPSDYSQKHKPEAEYSPSYWLNERQHSYLQSEDYFMSMEVDSPLDLRMHRI</sequence>
<dbReference type="SMART" id="SM00355">
    <property type="entry name" value="ZnF_C2H2"/>
    <property type="match status" value="5"/>
</dbReference>
<evidence type="ECO:0000313" key="16">
    <source>
        <dbReference type="Proteomes" id="UP001500889"/>
    </source>
</evidence>
<protein>
    <submittedName>
        <fullName evidence="15">Zinc finger protein GLIS2 homolog</fullName>
    </submittedName>
</protein>
<feature type="domain" description="C2H2-type" evidence="14">
    <location>
        <begin position="218"/>
        <end position="247"/>
    </location>
</feature>
<dbReference type="Pfam" id="PF23561">
    <property type="entry name" value="zf-C2H2_15"/>
    <property type="match status" value="1"/>
</dbReference>
<keyword evidence="12" id="KW-0539">Nucleus</keyword>
<proteinExistence type="inferred from homology"/>
<feature type="domain" description="C2H2-type" evidence="14">
    <location>
        <begin position="122"/>
        <end position="148"/>
    </location>
</feature>
<dbReference type="GO" id="GO:0000981">
    <property type="term" value="F:DNA-binding transcription factor activity, RNA polymerase II-specific"/>
    <property type="evidence" value="ECO:0007669"/>
    <property type="project" value="TreeGrafter"/>
</dbReference>
<dbReference type="InterPro" id="IPR036236">
    <property type="entry name" value="Znf_C2H2_sf"/>
</dbReference>
<dbReference type="GO" id="GO:0000978">
    <property type="term" value="F:RNA polymerase II cis-regulatory region sequence-specific DNA binding"/>
    <property type="evidence" value="ECO:0007669"/>
    <property type="project" value="TreeGrafter"/>
</dbReference>
<dbReference type="GO" id="GO:0005634">
    <property type="term" value="C:nucleus"/>
    <property type="evidence" value="ECO:0007669"/>
    <property type="project" value="UniProtKB-SubCell"/>
</dbReference>
<dbReference type="AlphaFoldDB" id="A0AAU9G9V1"/>
<evidence type="ECO:0000256" key="10">
    <source>
        <dbReference type="ARBA" id="ARBA00023125"/>
    </source>
</evidence>
<dbReference type="InterPro" id="IPR043359">
    <property type="entry name" value="GLI-like"/>
</dbReference>
<dbReference type="PROSITE" id="PS50157">
    <property type="entry name" value="ZINC_FINGER_C2H2_2"/>
    <property type="match status" value="5"/>
</dbReference>
<dbReference type="PROSITE" id="PS00028">
    <property type="entry name" value="ZINC_FINGER_C2H2_1"/>
    <property type="match status" value="4"/>
</dbReference>
<dbReference type="Gene3D" id="3.30.160.60">
    <property type="entry name" value="Classic Zinc Finger"/>
    <property type="match status" value="4"/>
</dbReference>
<feature type="domain" description="C2H2-type" evidence="14">
    <location>
        <begin position="190"/>
        <end position="217"/>
    </location>
</feature>
<evidence type="ECO:0000256" key="13">
    <source>
        <dbReference type="PROSITE-ProRule" id="PRU00042"/>
    </source>
</evidence>